<feature type="transmembrane region" description="Helical" evidence="1">
    <location>
        <begin position="38"/>
        <end position="55"/>
    </location>
</feature>
<accession>A0A0M2Q3L5</accession>
<reference evidence="2" key="1">
    <citation type="submission" date="2012-04" db="EMBL/GenBank/DDBJ databases">
        <authorList>
            <person name="Borisov I.G."/>
            <person name="Ivanikova N.V."/>
            <person name="Pinevich A.V."/>
        </authorList>
    </citation>
    <scope>NUCLEOTIDE SEQUENCE</scope>
    <source>
        <strain evidence="2">CALU 1027</strain>
    </source>
</reference>
<dbReference type="STRING" id="317619.GCA_000332315_04152"/>
<evidence type="ECO:0000313" key="2">
    <source>
        <dbReference type="EMBL" id="KKJ01534.1"/>
    </source>
</evidence>
<evidence type="ECO:0000313" key="3">
    <source>
        <dbReference type="Proteomes" id="UP000034681"/>
    </source>
</evidence>
<name>A0A0M2Q3L5_PROHO</name>
<proteinExistence type="predicted"/>
<evidence type="ECO:0000256" key="1">
    <source>
        <dbReference type="SAM" id="Phobius"/>
    </source>
</evidence>
<keyword evidence="1" id="KW-0812">Transmembrane</keyword>
<sequence>MANGEATRHHLWPPFMATIHRYHSSKNPSLETRETEKLITVALTVIWGGIIIPIMPKHCDRSRQTAIAQGGEFRSVCPQVGDRFKLNSVSAILIPRQL</sequence>
<keyword evidence="1" id="KW-0472">Membrane</keyword>
<gene>
    <name evidence="2" type="ORF">PROH_04345</name>
</gene>
<dbReference type="AlphaFoldDB" id="A0A0M2Q3L5"/>
<organism evidence="2 3">
    <name type="scientific">Prochlorothrix hollandica PCC 9006 = CALU 1027</name>
    <dbReference type="NCBI Taxonomy" id="317619"/>
    <lineage>
        <taxon>Bacteria</taxon>
        <taxon>Bacillati</taxon>
        <taxon>Cyanobacteriota</taxon>
        <taxon>Cyanophyceae</taxon>
        <taxon>Prochlorotrichales</taxon>
        <taxon>Prochlorotrichaceae</taxon>
        <taxon>Prochlorothrix</taxon>
    </lineage>
</organism>
<keyword evidence="1" id="KW-1133">Transmembrane helix</keyword>
<dbReference type="Proteomes" id="UP000034681">
    <property type="component" value="Unassembled WGS sequence"/>
</dbReference>
<dbReference type="EMBL" id="AJTX02000002">
    <property type="protein sequence ID" value="KKJ01534.1"/>
    <property type="molecule type" value="Genomic_DNA"/>
</dbReference>
<comment type="caution">
    <text evidence="2">The sequence shown here is derived from an EMBL/GenBank/DDBJ whole genome shotgun (WGS) entry which is preliminary data.</text>
</comment>
<protein>
    <submittedName>
        <fullName evidence="2">Uncharacterized protein</fullName>
    </submittedName>
</protein>
<keyword evidence="3" id="KW-1185">Reference proteome</keyword>